<accession>U2FZU2</accession>
<reference evidence="2 3" key="1">
    <citation type="journal article" date="2011" name="J. Bacteriol.">
        <title>Genome sequence of Salinisphaera shabanensis, a gammaproteobacterium from the harsh, variable environment of the brine-seawater interface of the Shaban Deep in the Red Sea.</title>
        <authorList>
            <person name="Antunes A."/>
            <person name="Alam I."/>
            <person name="Bajic V.B."/>
            <person name="Stingl U."/>
        </authorList>
    </citation>
    <scope>NUCLEOTIDE SEQUENCE [LARGE SCALE GENOMIC DNA]</scope>
    <source>
        <strain evidence="2 3">E1L3A</strain>
    </source>
</reference>
<evidence type="ECO:0000256" key="1">
    <source>
        <dbReference type="SAM" id="MobiDB-lite"/>
    </source>
</evidence>
<dbReference type="Proteomes" id="UP000006242">
    <property type="component" value="Unassembled WGS sequence"/>
</dbReference>
<name>U2FZU2_9GAMM</name>
<protein>
    <submittedName>
        <fullName evidence="2">Uncharacterized protein</fullName>
    </submittedName>
</protein>
<sequence length="169" mass="19279">MHSTVGRQSGQYQVRDSKRTQDQVEITGMKHITAGMLDDHLARGWRAAGKELPGIITAYERRLADAGRGIGTCTACGRRHDFRPFALARMNNAQTGIARAGDGGFYSFYNIDHPRRAEPLRLHLLAIDHQQRRPIAFDRAERRPLVGRRRYAQRRLCWRHHSNTTGANH</sequence>
<feature type="compositionally biased region" description="Polar residues" evidence="1">
    <location>
        <begin position="1"/>
        <end position="14"/>
    </location>
</feature>
<organism evidence="2 3">
    <name type="scientific">Salinisphaera shabanensis E1L3A</name>
    <dbReference type="NCBI Taxonomy" id="1033802"/>
    <lineage>
        <taxon>Bacteria</taxon>
        <taxon>Pseudomonadati</taxon>
        <taxon>Pseudomonadota</taxon>
        <taxon>Gammaproteobacteria</taxon>
        <taxon>Salinisphaerales</taxon>
        <taxon>Salinisphaeraceae</taxon>
        <taxon>Salinisphaera</taxon>
    </lineage>
</organism>
<comment type="caution">
    <text evidence="2">The sequence shown here is derived from an EMBL/GenBank/DDBJ whole genome shotgun (WGS) entry which is preliminary data.</text>
</comment>
<dbReference type="EMBL" id="AFNV02000008">
    <property type="protein sequence ID" value="ERJ19598.1"/>
    <property type="molecule type" value="Genomic_DNA"/>
</dbReference>
<dbReference type="AlphaFoldDB" id="U2FZU2"/>
<evidence type="ECO:0000313" key="3">
    <source>
        <dbReference type="Proteomes" id="UP000006242"/>
    </source>
</evidence>
<feature type="region of interest" description="Disordered" evidence="1">
    <location>
        <begin position="1"/>
        <end position="21"/>
    </location>
</feature>
<evidence type="ECO:0000313" key="2">
    <source>
        <dbReference type="EMBL" id="ERJ19598.1"/>
    </source>
</evidence>
<gene>
    <name evidence="2" type="ORF">SSPSH_001367</name>
</gene>
<reference evidence="2 3" key="2">
    <citation type="journal article" date="2013" name="PLoS ONE">
        <title>INDIGO - INtegrated Data Warehouse of MIcrobial GenOmes with Examples from the Red Sea Extremophiles.</title>
        <authorList>
            <person name="Alam I."/>
            <person name="Antunes A."/>
            <person name="Kamau A.A."/>
            <person name="Ba Alawi W."/>
            <person name="Kalkatawi M."/>
            <person name="Stingl U."/>
            <person name="Bajic V.B."/>
        </authorList>
    </citation>
    <scope>NUCLEOTIDE SEQUENCE [LARGE SCALE GENOMIC DNA]</scope>
    <source>
        <strain evidence="2 3">E1L3A</strain>
    </source>
</reference>
<proteinExistence type="predicted"/>
<keyword evidence="3" id="KW-1185">Reference proteome</keyword>